<protein>
    <submittedName>
        <fullName evidence="2">Uncharacterized protein</fullName>
    </submittedName>
</protein>
<dbReference type="Proteomes" id="UP000277204">
    <property type="component" value="Unassembled WGS sequence"/>
</dbReference>
<feature type="region of interest" description="Disordered" evidence="1">
    <location>
        <begin position="42"/>
        <end position="91"/>
    </location>
</feature>
<dbReference type="AlphaFoldDB" id="A0A183LEI1"/>
<organism evidence="2 3">
    <name type="scientific">Schistosoma margrebowiei</name>
    <dbReference type="NCBI Taxonomy" id="48269"/>
    <lineage>
        <taxon>Eukaryota</taxon>
        <taxon>Metazoa</taxon>
        <taxon>Spiralia</taxon>
        <taxon>Lophotrochozoa</taxon>
        <taxon>Platyhelminthes</taxon>
        <taxon>Trematoda</taxon>
        <taxon>Digenea</taxon>
        <taxon>Strigeidida</taxon>
        <taxon>Schistosomatoidea</taxon>
        <taxon>Schistosomatidae</taxon>
        <taxon>Schistosoma</taxon>
    </lineage>
</organism>
<dbReference type="EMBL" id="UZAI01000550">
    <property type="protein sequence ID" value="VDO54223.1"/>
    <property type="molecule type" value="Genomic_DNA"/>
</dbReference>
<name>A0A183LEI1_9TREM</name>
<evidence type="ECO:0000313" key="3">
    <source>
        <dbReference type="Proteomes" id="UP000277204"/>
    </source>
</evidence>
<keyword evidence="3" id="KW-1185">Reference proteome</keyword>
<evidence type="ECO:0000256" key="1">
    <source>
        <dbReference type="SAM" id="MobiDB-lite"/>
    </source>
</evidence>
<accession>A0A183LEI1</accession>
<sequence>MKDNWEGINDALISTSHEVLDPNKHHHHMEWISMKNLDKIEERKNKKTAINNSRTRTKKMKTQAEQTETNEQVKKSIRANKQKHVEDLATT</sequence>
<reference evidence="2 3" key="1">
    <citation type="submission" date="2018-11" db="EMBL/GenBank/DDBJ databases">
        <authorList>
            <consortium name="Pathogen Informatics"/>
        </authorList>
    </citation>
    <scope>NUCLEOTIDE SEQUENCE [LARGE SCALE GENOMIC DNA]</scope>
    <source>
        <strain evidence="2 3">Zambia</strain>
    </source>
</reference>
<gene>
    <name evidence="2" type="ORF">SMRZ_LOCUS2206</name>
</gene>
<proteinExistence type="predicted"/>
<evidence type="ECO:0000313" key="2">
    <source>
        <dbReference type="EMBL" id="VDO54223.1"/>
    </source>
</evidence>